<sequence length="238" mass="26782">MYRPPPSSLAWDTKRFRVPSWLSASGVTSETTSIRCPARRYAAAGVRNYGIGVVKTAERLGEALELLWGTAAVNTRNSCRAGVLSWLGRCRERGYEGPMVPAWAKRLAVPDSEIPARSKMGVDRLIARREVRLWEKTLWWMLYEPPGGSGEILGVDIEELDLAGRPCLVKAEDARTKARRRGQSREDYVPEPVYGGADTWPARLSYEQARALLDEHTACWGLHEYRYSALPHLGGRRR</sequence>
<proteinExistence type="predicted"/>
<evidence type="ECO:0008006" key="3">
    <source>
        <dbReference type="Google" id="ProtNLM"/>
    </source>
</evidence>
<organism evidence="1 2">
    <name type="scientific">Streptomyces niveus</name>
    <name type="common">Streptomyces spheroides</name>
    <dbReference type="NCBI Taxonomy" id="193462"/>
    <lineage>
        <taxon>Bacteria</taxon>
        <taxon>Bacillati</taxon>
        <taxon>Actinomycetota</taxon>
        <taxon>Actinomycetes</taxon>
        <taxon>Kitasatosporales</taxon>
        <taxon>Streptomycetaceae</taxon>
        <taxon>Streptomyces</taxon>
    </lineage>
</organism>
<protein>
    <recommendedName>
        <fullName evidence="3">Integrase</fullName>
    </recommendedName>
</protein>
<dbReference type="AlphaFoldDB" id="A0A1U9R1V7"/>
<reference evidence="1 2" key="1">
    <citation type="submission" date="2016-11" db="EMBL/GenBank/DDBJ databases">
        <title>Complete genome sequence of Streptomyces niveus SCSIO 3406.</title>
        <authorList>
            <person name="Zhu Q."/>
            <person name="Cheng W."/>
            <person name="Song Y."/>
            <person name="Li Q."/>
            <person name="Ju J."/>
        </authorList>
    </citation>
    <scope>NUCLEOTIDE SEQUENCE [LARGE SCALE GENOMIC DNA]</scope>
    <source>
        <strain evidence="1 2">SCSIO 3406</strain>
    </source>
</reference>
<gene>
    <name evidence="1" type="ORF">BBN63_34315</name>
</gene>
<dbReference type="KEGG" id="snw:BBN63_34315"/>
<evidence type="ECO:0000313" key="1">
    <source>
        <dbReference type="EMBL" id="AQU70486.1"/>
    </source>
</evidence>
<dbReference type="EMBL" id="CP018047">
    <property type="protein sequence ID" value="AQU70486.1"/>
    <property type="molecule type" value="Genomic_DNA"/>
</dbReference>
<keyword evidence="2" id="KW-1185">Reference proteome</keyword>
<name>A0A1U9R1V7_STRNV</name>
<evidence type="ECO:0000313" key="2">
    <source>
        <dbReference type="Proteomes" id="UP000189677"/>
    </source>
</evidence>
<accession>A0A1U9R1V7</accession>
<dbReference type="Proteomes" id="UP000189677">
    <property type="component" value="Chromosome"/>
</dbReference>